<dbReference type="Pfam" id="PF09913">
    <property type="entry name" value="DUF2142"/>
    <property type="match status" value="1"/>
</dbReference>
<reference evidence="2 3" key="1">
    <citation type="journal article" date="2016" name="Nat. Commun.">
        <title>Thousands of microbial genomes shed light on interconnected biogeochemical processes in an aquifer system.</title>
        <authorList>
            <person name="Anantharaman K."/>
            <person name="Brown C.T."/>
            <person name="Hug L.A."/>
            <person name="Sharon I."/>
            <person name="Castelle C.J."/>
            <person name="Probst A.J."/>
            <person name="Thomas B.C."/>
            <person name="Singh A."/>
            <person name="Wilkins M.J."/>
            <person name="Karaoz U."/>
            <person name="Brodie E.L."/>
            <person name="Williams K.H."/>
            <person name="Hubbard S.S."/>
            <person name="Banfield J.F."/>
        </authorList>
    </citation>
    <scope>NUCLEOTIDE SEQUENCE [LARGE SCALE GENOMIC DNA]</scope>
</reference>
<feature type="transmembrane region" description="Helical" evidence="1">
    <location>
        <begin position="7"/>
        <end position="27"/>
    </location>
</feature>
<feature type="transmembrane region" description="Helical" evidence="1">
    <location>
        <begin position="445"/>
        <end position="465"/>
    </location>
</feature>
<proteinExistence type="predicted"/>
<feature type="transmembrane region" description="Helical" evidence="1">
    <location>
        <begin position="417"/>
        <end position="433"/>
    </location>
</feature>
<feature type="transmembrane region" description="Helical" evidence="1">
    <location>
        <begin position="376"/>
        <end position="397"/>
    </location>
</feature>
<name>A0A1F8BMJ9_9BACT</name>
<keyword evidence="1" id="KW-0812">Transmembrane</keyword>
<dbReference type="Proteomes" id="UP000177082">
    <property type="component" value="Unassembled WGS sequence"/>
</dbReference>
<dbReference type="EMBL" id="MGHF01000001">
    <property type="protein sequence ID" value="OGM65286.1"/>
    <property type="molecule type" value="Genomic_DNA"/>
</dbReference>
<organism evidence="2 3">
    <name type="scientific">Candidatus Woesebacteria bacterium RIFCSPLOWO2_01_FULL_39_21</name>
    <dbReference type="NCBI Taxonomy" id="1802519"/>
    <lineage>
        <taxon>Bacteria</taxon>
        <taxon>Candidatus Woeseibacteriota</taxon>
    </lineage>
</organism>
<feature type="transmembrane region" description="Helical" evidence="1">
    <location>
        <begin position="346"/>
        <end position="364"/>
    </location>
</feature>
<protein>
    <recommendedName>
        <fullName evidence="4">DUF2142 domain-containing protein</fullName>
    </recommendedName>
</protein>
<sequence>MKLEIHKVFLFVALAWGLITVFIIPPFEVMDEQRHYIRAGAIAEGVWGCVDGKLKISEKKISLIGYSELGRIAFHKDQKFDFSRILNYREPETSGLVSVNGLCNTFPLGHAIAAVGIKLGDTVNNQLLGFYLGRISNLLVSVLIVCLAIKTIPLAKKTVFFLGLIPTATLFYSSVGYDGLILSSSFLMSAYSIRLNCRRKEGISWKEIITFFIIASPLAFIKPVYLPIVLASLFLVYFKMGIKQKFFILISFLALVLGVIFYLTHIFTLSYQLERIEMDASLKEQYFLETESTVRNTSGYVYDTSFQVQRILSEPTHFFSSMLYSIIIFFDGYLLTMLGITGWGGYSLRLSVYALILFNAVILVGQDVGKIKLSKFLSPSLFYTVLVSFVLIFASMYIFDTPKNIEVPIVLGVQGRYFLPLLLPLFLALQSAAKRKFLWLETNKAKWLVVVIQALVILGTIESYIGRYYV</sequence>
<feature type="transmembrane region" description="Helical" evidence="1">
    <location>
        <begin position="318"/>
        <end position="340"/>
    </location>
</feature>
<comment type="caution">
    <text evidence="2">The sequence shown here is derived from an EMBL/GenBank/DDBJ whole genome shotgun (WGS) entry which is preliminary data.</text>
</comment>
<gene>
    <name evidence="2" type="ORF">A2961_01600</name>
</gene>
<evidence type="ECO:0000313" key="3">
    <source>
        <dbReference type="Proteomes" id="UP000177082"/>
    </source>
</evidence>
<evidence type="ECO:0000313" key="2">
    <source>
        <dbReference type="EMBL" id="OGM65286.1"/>
    </source>
</evidence>
<feature type="transmembrane region" description="Helical" evidence="1">
    <location>
        <begin position="246"/>
        <end position="269"/>
    </location>
</feature>
<keyword evidence="1" id="KW-1133">Transmembrane helix</keyword>
<dbReference type="InterPro" id="IPR018674">
    <property type="entry name" value="DUF2142_membrane"/>
</dbReference>
<dbReference type="AlphaFoldDB" id="A0A1F8BMJ9"/>
<feature type="transmembrane region" description="Helical" evidence="1">
    <location>
        <begin position="209"/>
        <end position="234"/>
    </location>
</feature>
<feature type="transmembrane region" description="Helical" evidence="1">
    <location>
        <begin position="158"/>
        <end position="174"/>
    </location>
</feature>
<evidence type="ECO:0000256" key="1">
    <source>
        <dbReference type="SAM" id="Phobius"/>
    </source>
</evidence>
<feature type="transmembrane region" description="Helical" evidence="1">
    <location>
        <begin position="128"/>
        <end position="149"/>
    </location>
</feature>
<evidence type="ECO:0008006" key="4">
    <source>
        <dbReference type="Google" id="ProtNLM"/>
    </source>
</evidence>
<keyword evidence="1" id="KW-0472">Membrane</keyword>
<dbReference type="STRING" id="1802519.A2961_01600"/>
<accession>A0A1F8BMJ9</accession>